<dbReference type="GO" id="GO:0030145">
    <property type="term" value="F:manganese ion binding"/>
    <property type="evidence" value="ECO:0007669"/>
    <property type="project" value="TreeGrafter"/>
</dbReference>
<evidence type="ECO:0000256" key="10">
    <source>
        <dbReference type="PIRSR" id="PIRSR601233-2"/>
    </source>
</evidence>
<evidence type="ECO:0000256" key="4">
    <source>
        <dbReference type="ARBA" id="ARBA00022741"/>
    </source>
</evidence>
<comment type="catalytic activity">
    <reaction evidence="8">
        <text>a 3'-end 3'-phospho-ribonucleotide-RNA + a 5'-end dephospho-ribonucleoside-RNA + GTP = a ribonucleotidyl-ribonucleotide-RNA + GMP + diphosphate</text>
        <dbReference type="Rhea" id="RHEA:68076"/>
        <dbReference type="Rhea" id="RHEA-COMP:10463"/>
        <dbReference type="Rhea" id="RHEA-COMP:13936"/>
        <dbReference type="Rhea" id="RHEA-COMP:17355"/>
        <dbReference type="ChEBI" id="CHEBI:33019"/>
        <dbReference type="ChEBI" id="CHEBI:37565"/>
        <dbReference type="ChEBI" id="CHEBI:58115"/>
        <dbReference type="ChEBI" id="CHEBI:83062"/>
        <dbReference type="ChEBI" id="CHEBI:138284"/>
        <dbReference type="ChEBI" id="CHEBI:173118"/>
        <dbReference type="EC" id="6.5.1.8"/>
    </reaction>
</comment>
<reference evidence="12 13" key="1">
    <citation type="submission" date="2019-04" db="EMBL/GenBank/DDBJ databases">
        <title>Isachenkonia alkalipeptolytica gen. nov. sp. nov. a new anaerobic, alkiliphilic organothrophic bacterium capable to reduce synthesized ferrihydrite isolated from a soda lake.</title>
        <authorList>
            <person name="Toshchakov S.V."/>
            <person name="Zavarzina D.G."/>
            <person name="Zhilina T.N."/>
            <person name="Kostrikina N.A."/>
            <person name="Kublanov I.V."/>
        </authorList>
    </citation>
    <scope>NUCLEOTIDE SEQUENCE [LARGE SCALE GENOMIC DNA]</scope>
    <source>
        <strain evidence="12 13">Z-1701</strain>
    </source>
</reference>
<comment type="caution">
    <text evidence="12">The sequence shown here is derived from an EMBL/GenBank/DDBJ whole genome shotgun (WGS) entry which is preliminary data.</text>
</comment>
<comment type="cofactor">
    <cofactor evidence="11">
        <name>Mn(2+)</name>
        <dbReference type="ChEBI" id="CHEBI:29035"/>
    </cofactor>
    <text evidence="11">Binds 2 manganese ions per subunit.</text>
</comment>
<name>A0AA43XQ91_9CLOT</name>
<accession>A0AA43XQ91</accession>
<evidence type="ECO:0000256" key="1">
    <source>
        <dbReference type="ARBA" id="ARBA00012726"/>
    </source>
</evidence>
<feature type="active site" description="GMP-histidine intermediate" evidence="9">
    <location>
        <position position="296"/>
    </location>
</feature>
<feature type="binding site" evidence="10">
    <location>
        <begin position="246"/>
        <end position="247"/>
    </location>
    <ligand>
        <name>GMP</name>
        <dbReference type="ChEBI" id="CHEBI:58115"/>
    </ligand>
</feature>
<evidence type="ECO:0000256" key="2">
    <source>
        <dbReference type="ARBA" id="ARBA00022598"/>
    </source>
</evidence>
<dbReference type="Proteomes" id="UP000449710">
    <property type="component" value="Unassembled WGS sequence"/>
</dbReference>
<dbReference type="GO" id="GO:0006281">
    <property type="term" value="P:DNA repair"/>
    <property type="evidence" value="ECO:0007669"/>
    <property type="project" value="TreeGrafter"/>
</dbReference>
<dbReference type="GO" id="GO:0042245">
    <property type="term" value="P:RNA repair"/>
    <property type="evidence" value="ECO:0007669"/>
    <property type="project" value="UniProtKB-KW"/>
</dbReference>
<dbReference type="PANTHER" id="PTHR43749:SF2">
    <property type="entry name" value="RNA-SPLICING LIGASE RTCB"/>
    <property type="match status" value="1"/>
</dbReference>
<dbReference type="InterPro" id="IPR052915">
    <property type="entry name" value="RtcB-like"/>
</dbReference>
<evidence type="ECO:0000313" key="12">
    <source>
        <dbReference type="EMBL" id="NBG89675.1"/>
    </source>
</evidence>
<feature type="binding site" evidence="11">
    <location>
        <position position="145"/>
    </location>
    <ligand>
        <name>Mn(2+)</name>
        <dbReference type="ChEBI" id="CHEBI:29035"/>
        <label>1</label>
    </ligand>
</feature>
<protein>
    <recommendedName>
        <fullName evidence="1">3'-phosphate/5'-hydroxy nucleic acid ligase</fullName>
        <ecNumber evidence="1">6.5.1.8</ecNumber>
    </recommendedName>
</protein>
<keyword evidence="2" id="KW-0436">Ligase</keyword>
<sequence>MIIKGKYNEAKVFSDELEEQTKDQIQTLCDQWFLKDAKIRVMPDAHAGMGSTIGTTLTVTDKVVPNLVGVDIGCGMLTIPIGKKEVDLRKLDMYIRGNIPSGFKNHKKPQTDYVKEIKSLRALSALDKSAEEFNKALGSLGGGNHFIEIDRDDQGEQYLVFHSGSRNLGNQIARHYQKMAQNNLKDQREVPKDLCYLEGKQLEDYLHDMDVIQRYGKVNREVMARKVLEEFFNRPFVLEESFHTIHNYIDLKDKILRKGAISAKKGEKVLIPINMKDGSLLGEGLGNEDWNYSAPHGAGRLMSRKEAKRQLSMEAFKQSMKGVYSSSVSSKTIDEAPMAYKPIEEILKHIHPTLVILKHLKPIYNFKAS</sequence>
<feature type="binding site" evidence="10">
    <location>
        <begin position="296"/>
        <end position="299"/>
    </location>
    <ligand>
        <name>GMP</name>
        <dbReference type="ChEBI" id="CHEBI:58115"/>
    </ligand>
</feature>
<dbReference type="GO" id="GO:0005525">
    <property type="term" value="F:GTP binding"/>
    <property type="evidence" value="ECO:0007669"/>
    <property type="project" value="UniProtKB-KW"/>
</dbReference>
<feature type="binding site" evidence="11">
    <location>
        <position position="162"/>
    </location>
    <ligand>
        <name>Mn(2+)</name>
        <dbReference type="ChEBI" id="CHEBI:29035"/>
        <label>2</label>
    </ligand>
</feature>
<organism evidence="12 13">
    <name type="scientific">Isachenkonia alkalipeptolytica</name>
    <dbReference type="NCBI Taxonomy" id="2565777"/>
    <lineage>
        <taxon>Bacteria</taxon>
        <taxon>Bacillati</taxon>
        <taxon>Bacillota</taxon>
        <taxon>Clostridia</taxon>
        <taxon>Eubacteriales</taxon>
        <taxon>Clostridiaceae</taxon>
        <taxon>Isachenkonia</taxon>
    </lineage>
</organism>
<keyword evidence="5" id="KW-0692">RNA repair</keyword>
<dbReference type="Gene3D" id="3.90.1860.10">
    <property type="entry name" value="tRNA-splicing ligase RtcB"/>
    <property type="match status" value="1"/>
</dbReference>
<keyword evidence="4 10" id="KW-0547">Nucleotide-binding</keyword>
<dbReference type="GO" id="GO:0003909">
    <property type="term" value="F:DNA ligase activity"/>
    <property type="evidence" value="ECO:0007669"/>
    <property type="project" value="TreeGrafter"/>
</dbReference>
<dbReference type="EMBL" id="SUMG01000042">
    <property type="protein sequence ID" value="NBG89675.1"/>
    <property type="molecule type" value="Genomic_DNA"/>
</dbReference>
<proteinExistence type="predicted"/>
<feature type="binding site" evidence="11">
    <location>
        <position position="71"/>
    </location>
    <ligand>
        <name>Mn(2+)</name>
        <dbReference type="ChEBI" id="CHEBI:29035"/>
        <label>1</label>
    </ligand>
</feature>
<keyword evidence="7 11" id="KW-0464">Manganese</keyword>
<evidence type="ECO:0000256" key="11">
    <source>
        <dbReference type="PIRSR" id="PIRSR601233-3"/>
    </source>
</evidence>
<evidence type="ECO:0000256" key="7">
    <source>
        <dbReference type="ARBA" id="ARBA00023211"/>
    </source>
</evidence>
<dbReference type="InterPro" id="IPR036025">
    <property type="entry name" value="RtcB-like_sf"/>
</dbReference>
<dbReference type="Pfam" id="PF01139">
    <property type="entry name" value="RtcB"/>
    <property type="match status" value="2"/>
</dbReference>
<evidence type="ECO:0000256" key="5">
    <source>
        <dbReference type="ARBA" id="ARBA00022800"/>
    </source>
</evidence>
<feature type="binding site" evidence="10">
    <location>
        <begin position="144"/>
        <end position="148"/>
    </location>
    <ligand>
        <name>GMP</name>
        <dbReference type="ChEBI" id="CHEBI:58115"/>
    </ligand>
</feature>
<dbReference type="GO" id="GO:0006396">
    <property type="term" value="P:RNA processing"/>
    <property type="evidence" value="ECO:0007669"/>
    <property type="project" value="InterPro"/>
</dbReference>
<feature type="binding site" evidence="11">
    <location>
        <position position="246"/>
    </location>
    <ligand>
        <name>Mn(2+)</name>
        <dbReference type="ChEBI" id="CHEBI:29035"/>
        <label>2</label>
    </ligand>
</feature>
<feature type="binding site" evidence="10">
    <location>
        <position position="279"/>
    </location>
    <ligand>
        <name>GMP</name>
        <dbReference type="ChEBI" id="CHEBI:58115"/>
    </ligand>
</feature>
<dbReference type="PANTHER" id="PTHR43749">
    <property type="entry name" value="RNA-SPLICING LIGASE RTCB"/>
    <property type="match status" value="1"/>
</dbReference>
<evidence type="ECO:0000313" key="13">
    <source>
        <dbReference type="Proteomes" id="UP000449710"/>
    </source>
</evidence>
<keyword evidence="13" id="KW-1185">Reference proteome</keyword>
<evidence type="ECO:0000256" key="3">
    <source>
        <dbReference type="ARBA" id="ARBA00022723"/>
    </source>
</evidence>
<feature type="binding site" evidence="10">
    <location>
        <begin position="272"/>
        <end position="275"/>
    </location>
    <ligand>
        <name>GMP</name>
        <dbReference type="ChEBI" id="CHEBI:58115"/>
    </ligand>
</feature>
<dbReference type="EC" id="6.5.1.8" evidence="1"/>
<dbReference type="AlphaFoldDB" id="A0AA43XQ91"/>
<dbReference type="SUPFAM" id="SSF103365">
    <property type="entry name" value="Hypothetical protein PH1602"/>
    <property type="match status" value="1"/>
</dbReference>
<evidence type="ECO:0000256" key="9">
    <source>
        <dbReference type="PIRSR" id="PIRSR601233-1"/>
    </source>
</evidence>
<keyword evidence="3 11" id="KW-0479">Metal-binding</keyword>
<dbReference type="GO" id="GO:0170057">
    <property type="term" value="F:RNA ligase (GTP) activity"/>
    <property type="evidence" value="ECO:0007669"/>
    <property type="project" value="UniProtKB-EC"/>
</dbReference>
<keyword evidence="6 10" id="KW-0342">GTP-binding</keyword>
<dbReference type="InterPro" id="IPR001233">
    <property type="entry name" value="RtcB"/>
</dbReference>
<evidence type="ECO:0000256" key="8">
    <source>
        <dbReference type="ARBA" id="ARBA00047746"/>
    </source>
</evidence>
<gene>
    <name evidence="12" type="ORF">ISALK_14410</name>
</gene>
<dbReference type="RefSeq" id="WP_160723588.1">
    <property type="nucleotide sequence ID" value="NZ_SUMG01000042.1"/>
</dbReference>
<evidence type="ECO:0000256" key="6">
    <source>
        <dbReference type="ARBA" id="ARBA00023134"/>
    </source>
</evidence>